<sequence length="489" mass="57251">MIFYLIAVIILLIYLFFKKTFSFWKDHGFPYIKGSFPMGSLGSVRTKEAMCEFMRREYDNYKNKGPAFGIYFMTRPALVITDLDLLKEVLIGSFDNFYHKGFEFDEKTDPLWSNLATINNLEQWKILRAKISPTFTSGKMKMMFPIVLECADRLIEYIKEVNHENLEMKEIFSALTTEVIGNIAFGLNVKCIGNPGSEFKKITKRVFEPTNWDNFKFLFMFALPKVGKIFNMSINPKFITDYFLDIVSSNLEYREKNNIQRNDFFQLLINIKNSEQGMTLNEMTANCFIFFLAGFETSSSVLTFCSYELALNQDIQNRLRMEIDEVLKKHREEVTYDSIAEMKYLTKVINETMRKYPIFDTGMRQSSRDFKIPNSDLLIPGKTMIMIPAIGLHYDDRFYKNPDKFDPERFNEEHVQNRNPFAFIPFSDGPRNCIGLRFGLMEIKIAIVRLLRSFSIHPCSKTLIPMQYSLTSNFQSPKDGCWLKLEKLR</sequence>
<comment type="similarity">
    <text evidence="5 15">Belongs to the cytochrome P450 family.</text>
</comment>
<dbReference type="SUPFAM" id="SSF48264">
    <property type="entry name" value="Cytochrome P450"/>
    <property type="match status" value="1"/>
</dbReference>
<evidence type="ECO:0000256" key="10">
    <source>
        <dbReference type="ARBA" id="ARBA00023002"/>
    </source>
</evidence>
<dbReference type="PRINTS" id="PR00385">
    <property type="entry name" value="P450"/>
</dbReference>
<organism evidence="16 17">
    <name type="scientific">Chironomus riparius</name>
    <dbReference type="NCBI Taxonomy" id="315576"/>
    <lineage>
        <taxon>Eukaryota</taxon>
        <taxon>Metazoa</taxon>
        <taxon>Ecdysozoa</taxon>
        <taxon>Arthropoda</taxon>
        <taxon>Hexapoda</taxon>
        <taxon>Insecta</taxon>
        <taxon>Pterygota</taxon>
        <taxon>Neoptera</taxon>
        <taxon>Endopterygota</taxon>
        <taxon>Diptera</taxon>
        <taxon>Nematocera</taxon>
        <taxon>Chironomoidea</taxon>
        <taxon>Chironomidae</taxon>
        <taxon>Chironominae</taxon>
        <taxon>Chironomus</taxon>
    </lineage>
</organism>
<evidence type="ECO:0000256" key="12">
    <source>
        <dbReference type="ARBA" id="ARBA00023033"/>
    </source>
</evidence>
<keyword evidence="17" id="KW-1185">Reference proteome</keyword>
<evidence type="ECO:0000256" key="3">
    <source>
        <dbReference type="ARBA" id="ARBA00004174"/>
    </source>
</evidence>
<keyword evidence="10 15" id="KW-0560">Oxidoreductase</keyword>
<protein>
    <recommendedName>
        <fullName evidence="18">Cytochrome P450</fullName>
    </recommendedName>
</protein>
<dbReference type="GO" id="GO:0016705">
    <property type="term" value="F:oxidoreductase activity, acting on paired donors, with incorporation or reduction of molecular oxygen"/>
    <property type="evidence" value="ECO:0007669"/>
    <property type="project" value="InterPro"/>
</dbReference>
<keyword evidence="8" id="KW-0256">Endoplasmic reticulum</keyword>
<dbReference type="OrthoDB" id="2789670at2759"/>
<evidence type="ECO:0000256" key="8">
    <source>
        <dbReference type="ARBA" id="ARBA00022824"/>
    </source>
</evidence>
<keyword evidence="12 15" id="KW-0503">Monooxygenase</keyword>
<dbReference type="Proteomes" id="UP001153620">
    <property type="component" value="Chromosome 3"/>
</dbReference>
<dbReference type="InterPro" id="IPR050476">
    <property type="entry name" value="Insect_CytP450_Detox"/>
</dbReference>
<dbReference type="GO" id="GO:0004497">
    <property type="term" value="F:monooxygenase activity"/>
    <property type="evidence" value="ECO:0007669"/>
    <property type="project" value="UniProtKB-KW"/>
</dbReference>
<reference evidence="16" key="2">
    <citation type="submission" date="2022-10" db="EMBL/GenBank/DDBJ databases">
        <authorList>
            <consortium name="ENA_rothamsted_submissions"/>
            <consortium name="culmorum"/>
            <person name="King R."/>
        </authorList>
    </citation>
    <scope>NUCLEOTIDE SEQUENCE</scope>
</reference>
<evidence type="ECO:0000256" key="1">
    <source>
        <dbReference type="ARBA" id="ARBA00001971"/>
    </source>
</evidence>
<dbReference type="PROSITE" id="PS00086">
    <property type="entry name" value="CYTOCHROME_P450"/>
    <property type="match status" value="1"/>
</dbReference>
<feature type="binding site" description="axial binding residue" evidence="14">
    <location>
        <position position="433"/>
    </location>
    <ligand>
        <name>heme</name>
        <dbReference type="ChEBI" id="CHEBI:30413"/>
    </ligand>
    <ligandPart>
        <name>Fe</name>
        <dbReference type="ChEBI" id="CHEBI:18248"/>
    </ligandPart>
</feature>
<dbReference type="Gene3D" id="1.10.630.10">
    <property type="entry name" value="Cytochrome P450"/>
    <property type="match status" value="1"/>
</dbReference>
<name>A0A9N9RZI4_9DIPT</name>
<dbReference type="PRINTS" id="PR00463">
    <property type="entry name" value="EP450I"/>
</dbReference>
<dbReference type="InterPro" id="IPR002401">
    <property type="entry name" value="Cyt_P450_E_grp-I"/>
</dbReference>
<dbReference type="CDD" id="cd11056">
    <property type="entry name" value="CYP6-like"/>
    <property type="match status" value="1"/>
</dbReference>
<dbReference type="GO" id="GO:0020037">
    <property type="term" value="F:heme binding"/>
    <property type="evidence" value="ECO:0007669"/>
    <property type="project" value="InterPro"/>
</dbReference>
<proteinExistence type="inferred from homology"/>
<keyword evidence="7 14" id="KW-0479">Metal-binding</keyword>
<comment type="cofactor">
    <cofactor evidence="1 14">
        <name>heme</name>
        <dbReference type="ChEBI" id="CHEBI:30413"/>
    </cofactor>
</comment>
<keyword evidence="11 14" id="KW-0408">Iron</keyword>
<dbReference type="FunFam" id="1.10.630.10:FF:000042">
    <property type="entry name" value="Cytochrome P450"/>
    <property type="match status" value="1"/>
</dbReference>
<evidence type="ECO:0000256" key="9">
    <source>
        <dbReference type="ARBA" id="ARBA00022848"/>
    </source>
</evidence>
<dbReference type="PANTHER" id="PTHR24292">
    <property type="entry name" value="CYTOCHROME P450"/>
    <property type="match status" value="1"/>
</dbReference>
<evidence type="ECO:0000256" key="13">
    <source>
        <dbReference type="ARBA" id="ARBA00023136"/>
    </source>
</evidence>
<comment type="subcellular location">
    <subcellularLocation>
        <location evidence="4">Endoplasmic reticulum membrane</location>
        <topology evidence="4">Peripheral membrane protein</topology>
    </subcellularLocation>
    <subcellularLocation>
        <location evidence="3">Microsome membrane</location>
        <topology evidence="3">Peripheral membrane protein</topology>
    </subcellularLocation>
</comment>
<evidence type="ECO:0000256" key="5">
    <source>
        <dbReference type="ARBA" id="ARBA00010617"/>
    </source>
</evidence>
<dbReference type="InterPro" id="IPR017972">
    <property type="entry name" value="Cyt_P450_CS"/>
</dbReference>
<dbReference type="Pfam" id="PF00067">
    <property type="entry name" value="p450"/>
    <property type="match status" value="1"/>
</dbReference>
<evidence type="ECO:0000256" key="15">
    <source>
        <dbReference type="RuleBase" id="RU000461"/>
    </source>
</evidence>
<evidence type="ECO:0000313" key="16">
    <source>
        <dbReference type="EMBL" id="CAG9806337.1"/>
    </source>
</evidence>
<dbReference type="InterPro" id="IPR001128">
    <property type="entry name" value="Cyt_P450"/>
</dbReference>
<keyword evidence="9" id="KW-0492">Microsome</keyword>
<evidence type="ECO:0000256" key="6">
    <source>
        <dbReference type="ARBA" id="ARBA00022617"/>
    </source>
</evidence>
<gene>
    <name evidence="16" type="ORF">CHIRRI_LOCUS9197</name>
</gene>
<accession>A0A9N9RZI4</accession>
<comment type="function">
    <text evidence="2">May be involved in the metabolism of insect hormones and in the breakdown of synthetic insecticides.</text>
</comment>
<evidence type="ECO:0000256" key="4">
    <source>
        <dbReference type="ARBA" id="ARBA00004406"/>
    </source>
</evidence>
<dbReference type="InterPro" id="IPR036396">
    <property type="entry name" value="Cyt_P450_sf"/>
</dbReference>
<dbReference type="GO" id="GO:0005789">
    <property type="term" value="C:endoplasmic reticulum membrane"/>
    <property type="evidence" value="ECO:0007669"/>
    <property type="project" value="UniProtKB-SubCell"/>
</dbReference>
<evidence type="ECO:0000256" key="7">
    <source>
        <dbReference type="ARBA" id="ARBA00022723"/>
    </source>
</evidence>
<evidence type="ECO:0000256" key="14">
    <source>
        <dbReference type="PIRSR" id="PIRSR602401-1"/>
    </source>
</evidence>
<dbReference type="EMBL" id="OU895879">
    <property type="protein sequence ID" value="CAG9806337.1"/>
    <property type="molecule type" value="Genomic_DNA"/>
</dbReference>
<evidence type="ECO:0008006" key="18">
    <source>
        <dbReference type="Google" id="ProtNLM"/>
    </source>
</evidence>
<dbReference type="AlphaFoldDB" id="A0A9N9RZI4"/>
<evidence type="ECO:0000256" key="11">
    <source>
        <dbReference type="ARBA" id="ARBA00023004"/>
    </source>
</evidence>
<dbReference type="GO" id="GO:0005506">
    <property type="term" value="F:iron ion binding"/>
    <property type="evidence" value="ECO:0007669"/>
    <property type="project" value="InterPro"/>
</dbReference>
<dbReference type="PANTHER" id="PTHR24292:SF54">
    <property type="entry name" value="CYP9F3-RELATED"/>
    <property type="match status" value="1"/>
</dbReference>
<keyword evidence="13" id="KW-0472">Membrane</keyword>
<keyword evidence="6 14" id="KW-0349">Heme</keyword>
<evidence type="ECO:0000256" key="2">
    <source>
        <dbReference type="ARBA" id="ARBA00003690"/>
    </source>
</evidence>
<evidence type="ECO:0000313" key="17">
    <source>
        <dbReference type="Proteomes" id="UP001153620"/>
    </source>
</evidence>
<reference evidence="16" key="1">
    <citation type="submission" date="2022-01" db="EMBL/GenBank/DDBJ databases">
        <authorList>
            <person name="King R."/>
        </authorList>
    </citation>
    <scope>NUCLEOTIDE SEQUENCE</scope>
</reference>